<evidence type="ECO:0000313" key="1">
    <source>
        <dbReference type="EMBL" id="KLJ12252.1"/>
    </source>
</evidence>
<protein>
    <submittedName>
        <fullName evidence="1">Uncharacterized protein</fullName>
    </submittedName>
</protein>
<dbReference type="AlphaFoldDB" id="A0A0H1BMF6"/>
<keyword evidence="2" id="KW-1185">Reference proteome</keyword>
<comment type="caution">
    <text evidence="1">The sequence shown here is derived from an EMBL/GenBank/DDBJ whole genome shotgun (WGS) entry which is preliminary data.</text>
</comment>
<sequence length="121" mass="13433">MPFRASLCFWAGLLQSPCSHKREAQMVGRRTILLCAGSPSPPLSTWPQCPYGREPEGSAMRMLSQSSMCYSVSSGLLHGWLLHHTSPQAKVEAKQMMMMIRRKRARVAAMRSNSVPPQSAT</sequence>
<name>A0A0H1BMF6_9EURO</name>
<accession>A0A0H1BMF6</accession>
<reference evidence="2" key="1">
    <citation type="journal article" date="2015" name="PLoS Genet.">
        <title>The dynamic genome and transcriptome of the human fungal pathogen Blastomyces and close relative Emmonsia.</title>
        <authorList>
            <person name="Munoz J.F."/>
            <person name="Gauthier G.M."/>
            <person name="Desjardins C.A."/>
            <person name="Gallo J.E."/>
            <person name="Holder J."/>
            <person name="Sullivan T.D."/>
            <person name="Marty A.J."/>
            <person name="Carmen J.C."/>
            <person name="Chen Z."/>
            <person name="Ding L."/>
            <person name="Gujja S."/>
            <person name="Magrini V."/>
            <person name="Misas E."/>
            <person name="Mitreva M."/>
            <person name="Priest M."/>
            <person name="Saif S."/>
            <person name="Whiston E.A."/>
            <person name="Young S."/>
            <person name="Zeng Q."/>
            <person name="Goldman W.E."/>
            <person name="Mardis E.R."/>
            <person name="Taylor J.W."/>
            <person name="McEwen J.G."/>
            <person name="Clay O.K."/>
            <person name="Klein B.S."/>
            <person name="Cuomo C.A."/>
        </authorList>
    </citation>
    <scope>NUCLEOTIDE SEQUENCE [LARGE SCALE GENOMIC DNA]</scope>
    <source>
        <strain evidence="2">UAMH 139</strain>
    </source>
</reference>
<proteinExistence type="predicted"/>
<evidence type="ECO:0000313" key="2">
    <source>
        <dbReference type="Proteomes" id="UP000053573"/>
    </source>
</evidence>
<dbReference type="Proteomes" id="UP000053573">
    <property type="component" value="Unassembled WGS sequence"/>
</dbReference>
<organism evidence="1 2">
    <name type="scientific">Blastomyces silverae</name>
    <dbReference type="NCBI Taxonomy" id="2060906"/>
    <lineage>
        <taxon>Eukaryota</taxon>
        <taxon>Fungi</taxon>
        <taxon>Dikarya</taxon>
        <taxon>Ascomycota</taxon>
        <taxon>Pezizomycotina</taxon>
        <taxon>Eurotiomycetes</taxon>
        <taxon>Eurotiomycetidae</taxon>
        <taxon>Onygenales</taxon>
        <taxon>Ajellomycetaceae</taxon>
        <taxon>Blastomyces</taxon>
    </lineage>
</organism>
<gene>
    <name evidence="1" type="ORF">EMPG_12683</name>
</gene>
<dbReference type="EMBL" id="LDEV01001059">
    <property type="protein sequence ID" value="KLJ12252.1"/>
    <property type="molecule type" value="Genomic_DNA"/>
</dbReference>